<protein>
    <recommendedName>
        <fullName evidence="2">non-specific serine/threonine protein kinase</fullName>
        <ecNumber evidence="2">2.7.11.1</ecNumber>
    </recommendedName>
</protein>
<evidence type="ECO:0000256" key="11">
    <source>
        <dbReference type="ARBA" id="ARBA00022989"/>
    </source>
</evidence>
<dbReference type="Pfam" id="PF12799">
    <property type="entry name" value="LRR_4"/>
    <property type="match status" value="1"/>
</dbReference>
<feature type="transmembrane region" description="Helical" evidence="16">
    <location>
        <begin position="581"/>
        <end position="606"/>
    </location>
</feature>
<evidence type="ECO:0000256" key="2">
    <source>
        <dbReference type="ARBA" id="ARBA00012513"/>
    </source>
</evidence>
<reference evidence="20" key="1">
    <citation type="submission" date="2025-08" db="UniProtKB">
        <authorList>
            <consortium name="RefSeq"/>
        </authorList>
    </citation>
    <scope>IDENTIFICATION</scope>
    <source>
        <tissue evidence="20">Seedling</tissue>
    </source>
</reference>
<keyword evidence="9" id="KW-0418">Kinase</keyword>
<evidence type="ECO:0000313" key="20">
    <source>
        <dbReference type="RefSeq" id="XP_060671536.1"/>
    </source>
</evidence>
<dbReference type="InterPro" id="IPR017441">
    <property type="entry name" value="Protein_kinase_ATP_BS"/>
</dbReference>
<evidence type="ECO:0000256" key="16">
    <source>
        <dbReference type="SAM" id="Phobius"/>
    </source>
</evidence>
<gene>
    <name evidence="20" type="primary">LOC132803219</name>
</gene>
<sequence length="940" mass="104023">MAPWSPNLVVRSLDLFFLFIIILLFLLCSSSCFAASGEAVALVKWKDSLDMNPTTHSLLRSWNLNSTNSTSHHLYNNTPCSWVGITCNDFGSVINITLESSNLKGTLHNFNFSSFPSLLTLDLFDNSLYGSIPSHIGNLSTLTYLALDSNNFSGDIPSQICLLTNLRFLWLESNYLHGFIPPQVGMLASLELFYAHSNSLSGSIPVSIGNLSKLTDLELGLNKIAGSIPNEIGHLKSLTFLYLNDNQLIGSIPLSIGQLKSLIELSLHDNYLTGYLPDNICLSGKLRWFAAGFNSFKGSIPKSIANCSSLLRFSIEGNQLTGNISEEFRIYPSLDYMDLSNNKFFGELTGNWGQCPNLTMLNISNNKISGRLPPELGKATQLRKLDLSSNRLVGKIPKELGQLKLLYILKLNNNSLSSNVPAEIGIMLDLETLDLAANQLSGSIPMHLEHCSKLLHLNLRDNKFSGHIPFQIGNLHSLENLDLSMNLLSGELPLELGRLDKLETFNLSHNNLSGTIPSTFKELISLTSVDISYNQFDGPLPNNKAFLEATLEALEDNKGLCGNNTNIKICPIPKENISKSIIFLVTMSISCALILSFVVVGVLFVCKNRERHMDEPRQTEMTVTFFEALGHNGKKVHEEIVKATENFSSKYCIGVGGYGSVYKTMLSTAQVVAVKKLHENEGAATKEAFESETSVLTRARHRNIIKLYGFCSHARQSYLVYEFMEGGSLEKILSNEVRAAEFAWTKRINVVKGLANAILYMHHECCPAIIHRDISTKNVLLDDEYEAHISDFGAATTLDPESLSWTPFAGTFGYSAPELAYTMEVNEKIDVYSFGVVTLEVIMGKHPGDLISSLLLSPLLAVDALIKDVLDQRLSPPRGRIAHQVISIAEIAFACLQQSPQFRPTMKQVSRKLSTPLESLSEPFHMITIKQLFDSPTWTS</sequence>
<feature type="chain" id="PRO_5045982623" description="non-specific serine/threonine protein kinase" evidence="17">
    <location>
        <begin position="35"/>
        <end position="940"/>
    </location>
</feature>
<evidence type="ECO:0000256" key="8">
    <source>
        <dbReference type="ARBA" id="ARBA00022741"/>
    </source>
</evidence>
<keyword evidence="17" id="KW-0732">Signal</keyword>
<dbReference type="EC" id="2.7.11.1" evidence="2"/>
<evidence type="ECO:0000256" key="13">
    <source>
        <dbReference type="ARBA" id="ARBA00047899"/>
    </source>
</evidence>
<keyword evidence="6 16" id="KW-0812">Transmembrane</keyword>
<dbReference type="InterPro" id="IPR051420">
    <property type="entry name" value="Ser_Thr_Kinases_DiverseReg"/>
</dbReference>
<dbReference type="InterPro" id="IPR001611">
    <property type="entry name" value="Leu-rich_rpt"/>
</dbReference>
<comment type="subcellular location">
    <subcellularLocation>
        <location evidence="1">Membrane</location>
    </subcellularLocation>
</comment>
<dbReference type="Gene3D" id="3.80.10.10">
    <property type="entry name" value="Ribonuclease Inhibitor"/>
    <property type="match status" value="5"/>
</dbReference>
<organism evidence="19 20">
    <name type="scientific">Ziziphus jujuba</name>
    <name type="common">Chinese jujube</name>
    <name type="synonym">Ziziphus sativa</name>
    <dbReference type="NCBI Taxonomy" id="326968"/>
    <lineage>
        <taxon>Eukaryota</taxon>
        <taxon>Viridiplantae</taxon>
        <taxon>Streptophyta</taxon>
        <taxon>Embryophyta</taxon>
        <taxon>Tracheophyta</taxon>
        <taxon>Spermatophyta</taxon>
        <taxon>Magnoliopsida</taxon>
        <taxon>eudicotyledons</taxon>
        <taxon>Gunneridae</taxon>
        <taxon>Pentapetalae</taxon>
        <taxon>rosids</taxon>
        <taxon>fabids</taxon>
        <taxon>Rosales</taxon>
        <taxon>Rhamnaceae</taxon>
        <taxon>Paliureae</taxon>
        <taxon>Ziziphus</taxon>
    </lineage>
</organism>
<keyword evidence="8 15" id="KW-0547">Nucleotide-binding</keyword>
<evidence type="ECO:0000256" key="15">
    <source>
        <dbReference type="PROSITE-ProRule" id="PRU10141"/>
    </source>
</evidence>
<keyword evidence="4" id="KW-0433">Leucine-rich repeat</keyword>
<dbReference type="RefSeq" id="XP_060671536.1">
    <property type="nucleotide sequence ID" value="XM_060815553.1"/>
</dbReference>
<proteinExistence type="predicted"/>
<dbReference type="InterPro" id="IPR008266">
    <property type="entry name" value="Tyr_kinase_AS"/>
</dbReference>
<evidence type="ECO:0000256" key="1">
    <source>
        <dbReference type="ARBA" id="ARBA00004370"/>
    </source>
</evidence>
<evidence type="ECO:0000256" key="5">
    <source>
        <dbReference type="ARBA" id="ARBA00022679"/>
    </source>
</evidence>
<feature type="signal peptide" evidence="17">
    <location>
        <begin position="1"/>
        <end position="34"/>
    </location>
</feature>
<dbReference type="InterPro" id="IPR025875">
    <property type="entry name" value="Leu-rich_rpt_4"/>
</dbReference>
<dbReference type="SMART" id="SM00369">
    <property type="entry name" value="LRR_TYP"/>
    <property type="match status" value="7"/>
</dbReference>
<evidence type="ECO:0000259" key="18">
    <source>
        <dbReference type="PROSITE" id="PS50011"/>
    </source>
</evidence>
<dbReference type="InterPro" id="IPR011009">
    <property type="entry name" value="Kinase-like_dom_sf"/>
</dbReference>
<dbReference type="InterPro" id="IPR000719">
    <property type="entry name" value="Prot_kinase_dom"/>
</dbReference>
<dbReference type="InterPro" id="IPR013210">
    <property type="entry name" value="LRR_N_plant-typ"/>
</dbReference>
<dbReference type="PROSITE" id="PS00109">
    <property type="entry name" value="PROTEIN_KINASE_TYR"/>
    <property type="match status" value="1"/>
</dbReference>
<evidence type="ECO:0000256" key="6">
    <source>
        <dbReference type="ARBA" id="ARBA00022692"/>
    </source>
</evidence>
<keyword evidence="5" id="KW-0808">Transferase</keyword>
<dbReference type="PROSITE" id="PS50011">
    <property type="entry name" value="PROTEIN_KINASE_DOM"/>
    <property type="match status" value="1"/>
</dbReference>
<dbReference type="InterPro" id="IPR032675">
    <property type="entry name" value="LRR_dom_sf"/>
</dbReference>
<keyword evidence="3" id="KW-0723">Serine/threonine-protein kinase</keyword>
<keyword evidence="19" id="KW-1185">Reference proteome</keyword>
<evidence type="ECO:0000256" key="10">
    <source>
        <dbReference type="ARBA" id="ARBA00022840"/>
    </source>
</evidence>
<feature type="domain" description="Protein kinase" evidence="18">
    <location>
        <begin position="647"/>
        <end position="925"/>
    </location>
</feature>
<dbReference type="Pfam" id="PF08263">
    <property type="entry name" value="LRRNT_2"/>
    <property type="match status" value="1"/>
</dbReference>
<accession>A0ABM4A489</accession>
<dbReference type="Pfam" id="PF00560">
    <property type="entry name" value="LRR_1"/>
    <property type="match status" value="6"/>
</dbReference>
<dbReference type="GeneID" id="132803219"/>
<dbReference type="Proteomes" id="UP001652623">
    <property type="component" value="Chromosome 3"/>
</dbReference>
<comment type="catalytic activity">
    <reaction evidence="13">
        <text>L-threonyl-[protein] + ATP = O-phospho-L-threonyl-[protein] + ADP + H(+)</text>
        <dbReference type="Rhea" id="RHEA:46608"/>
        <dbReference type="Rhea" id="RHEA-COMP:11060"/>
        <dbReference type="Rhea" id="RHEA-COMP:11605"/>
        <dbReference type="ChEBI" id="CHEBI:15378"/>
        <dbReference type="ChEBI" id="CHEBI:30013"/>
        <dbReference type="ChEBI" id="CHEBI:30616"/>
        <dbReference type="ChEBI" id="CHEBI:61977"/>
        <dbReference type="ChEBI" id="CHEBI:456216"/>
        <dbReference type="EC" id="2.7.11.1"/>
    </reaction>
</comment>
<dbReference type="Pfam" id="PF00069">
    <property type="entry name" value="Pkinase"/>
    <property type="match status" value="1"/>
</dbReference>
<dbReference type="SUPFAM" id="SSF52058">
    <property type="entry name" value="L domain-like"/>
    <property type="match status" value="2"/>
</dbReference>
<keyword evidence="12 16" id="KW-0472">Membrane</keyword>
<keyword evidence="10 15" id="KW-0067">ATP-binding</keyword>
<name>A0ABM4A489_ZIZJJ</name>
<feature type="binding site" evidence="15">
    <location>
        <position position="676"/>
    </location>
    <ligand>
        <name>ATP</name>
        <dbReference type="ChEBI" id="CHEBI:30616"/>
    </ligand>
</feature>
<keyword evidence="7" id="KW-0677">Repeat</keyword>
<evidence type="ECO:0000256" key="3">
    <source>
        <dbReference type="ARBA" id="ARBA00022527"/>
    </source>
</evidence>
<comment type="catalytic activity">
    <reaction evidence="14">
        <text>L-seryl-[protein] + ATP = O-phospho-L-seryl-[protein] + ADP + H(+)</text>
        <dbReference type="Rhea" id="RHEA:17989"/>
        <dbReference type="Rhea" id="RHEA-COMP:9863"/>
        <dbReference type="Rhea" id="RHEA-COMP:11604"/>
        <dbReference type="ChEBI" id="CHEBI:15378"/>
        <dbReference type="ChEBI" id="CHEBI:29999"/>
        <dbReference type="ChEBI" id="CHEBI:30616"/>
        <dbReference type="ChEBI" id="CHEBI:83421"/>
        <dbReference type="ChEBI" id="CHEBI:456216"/>
        <dbReference type="EC" id="2.7.11.1"/>
    </reaction>
</comment>
<dbReference type="InterPro" id="IPR003591">
    <property type="entry name" value="Leu-rich_rpt_typical-subtyp"/>
</dbReference>
<evidence type="ECO:0000256" key="7">
    <source>
        <dbReference type="ARBA" id="ARBA00022737"/>
    </source>
</evidence>
<evidence type="ECO:0000256" key="12">
    <source>
        <dbReference type="ARBA" id="ARBA00023136"/>
    </source>
</evidence>
<evidence type="ECO:0000256" key="9">
    <source>
        <dbReference type="ARBA" id="ARBA00022777"/>
    </source>
</evidence>
<evidence type="ECO:0000256" key="4">
    <source>
        <dbReference type="ARBA" id="ARBA00022614"/>
    </source>
</evidence>
<evidence type="ECO:0000313" key="19">
    <source>
        <dbReference type="Proteomes" id="UP001652623"/>
    </source>
</evidence>
<evidence type="ECO:0000256" key="17">
    <source>
        <dbReference type="SAM" id="SignalP"/>
    </source>
</evidence>
<dbReference type="Gene3D" id="1.10.510.10">
    <property type="entry name" value="Transferase(Phosphotransferase) domain 1"/>
    <property type="match status" value="1"/>
</dbReference>
<dbReference type="PROSITE" id="PS00107">
    <property type="entry name" value="PROTEIN_KINASE_ATP"/>
    <property type="match status" value="1"/>
</dbReference>
<dbReference type="SUPFAM" id="SSF56112">
    <property type="entry name" value="Protein kinase-like (PK-like)"/>
    <property type="match status" value="1"/>
</dbReference>
<evidence type="ECO:0000256" key="14">
    <source>
        <dbReference type="ARBA" id="ARBA00048679"/>
    </source>
</evidence>
<dbReference type="Gene3D" id="3.30.200.20">
    <property type="entry name" value="Phosphorylase Kinase, domain 1"/>
    <property type="match status" value="1"/>
</dbReference>
<dbReference type="PANTHER" id="PTHR48005">
    <property type="entry name" value="LEUCINE RICH REPEAT KINASE 2"/>
    <property type="match status" value="1"/>
</dbReference>
<dbReference type="PANTHER" id="PTHR48005:SF70">
    <property type="entry name" value="MDIS1-INTERACTING RECEPTOR LIKE KINASE 2-LIKE"/>
    <property type="match status" value="1"/>
</dbReference>
<keyword evidence="11 16" id="KW-1133">Transmembrane helix</keyword>